<sequence length="79" mass="8830">MRLAGIVMTIMGLIALVFSIIGIFTSSKGVDTVTFFANSWFPIMFIFWFGAGVSILLTFPAHDEHRPHTTRTTTPPRSR</sequence>
<reference evidence="2 3" key="1">
    <citation type="journal article" date="2013" name="Genome Announc.">
        <title>Draft Genome Sequence of Cesiribacter andamanensis Strain AMV16T, Isolated from a Soil Sample from a Mud Volcano in the Andaman Islands, India.</title>
        <authorList>
            <person name="Shivaji S."/>
            <person name="Ara S."/>
            <person name="Begum Z."/>
            <person name="Srinivas T.N."/>
            <person name="Singh A."/>
            <person name="Kumar Pinnaka A."/>
        </authorList>
    </citation>
    <scope>NUCLEOTIDE SEQUENCE [LARGE SCALE GENOMIC DNA]</scope>
    <source>
        <strain evidence="2 3">AMV16</strain>
    </source>
</reference>
<accession>M7NR51</accession>
<organism evidence="2 3">
    <name type="scientific">Cesiribacter andamanensis AMV16</name>
    <dbReference type="NCBI Taxonomy" id="1279009"/>
    <lineage>
        <taxon>Bacteria</taxon>
        <taxon>Pseudomonadati</taxon>
        <taxon>Bacteroidota</taxon>
        <taxon>Cytophagia</taxon>
        <taxon>Cytophagales</taxon>
        <taxon>Cesiribacteraceae</taxon>
        <taxon>Cesiribacter</taxon>
    </lineage>
</organism>
<dbReference type="STRING" id="1279009.ADICEAN_03886"/>
<proteinExistence type="predicted"/>
<name>M7NR51_9BACT</name>
<keyword evidence="3" id="KW-1185">Reference proteome</keyword>
<gene>
    <name evidence="2" type="ORF">ADICEAN_03886</name>
</gene>
<dbReference type="OrthoDB" id="982762at2"/>
<evidence type="ECO:0000313" key="3">
    <source>
        <dbReference type="Proteomes" id="UP000011910"/>
    </source>
</evidence>
<keyword evidence="1" id="KW-0812">Transmembrane</keyword>
<feature type="transmembrane region" description="Helical" evidence="1">
    <location>
        <begin position="39"/>
        <end position="59"/>
    </location>
</feature>
<dbReference type="AlphaFoldDB" id="M7NR51"/>
<comment type="caution">
    <text evidence="2">The sequence shown here is derived from an EMBL/GenBank/DDBJ whole genome shotgun (WGS) entry which is preliminary data.</text>
</comment>
<evidence type="ECO:0000256" key="1">
    <source>
        <dbReference type="SAM" id="Phobius"/>
    </source>
</evidence>
<dbReference type="EMBL" id="AODQ01000158">
    <property type="protein sequence ID" value="EMR00989.1"/>
    <property type="molecule type" value="Genomic_DNA"/>
</dbReference>
<keyword evidence="1" id="KW-1133">Transmembrane helix</keyword>
<evidence type="ECO:0000313" key="2">
    <source>
        <dbReference type="EMBL" id="EMR00989.1"/>
    </source>
</evidence>
<protein>
    <submittedName>
        <fullName evidence="2">Uncharacterized protein</fullName>
    </submittedName>
</protein>
<keyword evidence="1" id="KW-0472">Membrane</keyword>
<dbReference type="RefSeq" id="WP_009197263.1">
    <property type="nucleotide sequence ID" value="NZ_AODQ01000158.1"/>
</dbReference>
<dbReference type="Proteomes" id="UP000011910">
    <property type="component" value="Unassembled WGS sequence"/>
</dbReference>